<evidence type="ECO:0000313" key="1">
    <source>
        <dbReference type="EMBL" id="CBI04137.1"/>
    </source>
</evidence>
<proteinExistence type="predicted"/>
<name>E6QAB1_9ZZZZ</name>
<reference evidence="1" key="1">
    <citation type="submission" date="2009-10" db="EMBL/GenBank/DDBJ databases">
        <title>Diversity of trophic interactions inside an arsenic-rich microbial ecosystem.</title>
        <authorList>
            <person name="Bertin P.N."/>
            <person name="Heinrich-Salmeron A."/>
            <person name="Pelletier E."/>
            <person name="Goulhen-Chollet F."/>
            <person name="Arsene-Ploetze F."/>
            <person name="Gallien S."/>
            <person name="Calteau A."/>
            <person name="Vallenet D."/>
            <person name="Casiot C."/>
            <person name="Chane-Woon-Ming B."/>
            <person name="Giloteaux L."/>
            <person name="Barakat M."/>
            <person name="Bonnefoy V."/>
            <person name="Bruneel O."/>
            <person name="Chandler M."/>
            <person name="Cleiss J."/>
            <person name="Duran R."/>
            <person name="Elbaz-Poulichet F."/>
            <person name="Fonknechten N."/>
            <person name="Lauga B."/>
            <person name="Mornico D."/>
            <person name="Ortet P."/>
            <person name="Schaeffer C."/>
            <person name="Siguier P."/>
            <person name="Alexander Thil Smith A."/>
            <person name="Van Dorsselaer A."/>
            <person name="Weissenbach J."/>
            <person name="Medigue C."/>
            <person name="Le Paslier D."/>
        </authorList>
    </citation>
    <scope>NUCLEOTIDE SEQUENCE</scope>
</reference>
<gene>
    <name evidence="1" type="ORF">CARN5_2447</name>
</gene>
<comment type="caution">
    <text evidence="1">The sequence shown here is derived from an EMBL/GenBank/DDBJ whole genome shotgun (WGS) entry which is preliminary data.</text>
</comment>
<dbReference type="EMBL" id="CABP01000047">
    <property type="protein sequence ID" value="CBI04137.1"/>
    <property type="molecule type" value="Genomic_DNA"/>
</dbReference>
<accession>E6QAB1</accession>
<organism evidence="1">
    <name type="scientific">mine drainage metagenome</name>
    <dbReference type="NCBI Taxonomy" id="410659"/>
    <lineage>
        <taxon>unclassified sequences</taxon>
        <taxon>metagenomes</taxon>
        <taxon>ecological metagenomes</taxon>
    </lineage>
</organism>
<dbReference type="AlphaFoldDB" id="E6QAB1"/>
<protein>
    <submittedName>
        <fullName evidence="1">Uncharacterized protein</fullName>
    </submittedName>
</protein>
<sequence length="238" mass="26794">MISAIFTPYRVLSFLQMRLPAFGAPSAFPLAINSHLILQVFQSKQCAYDIPKNDHFTGLRNHDIAWQVKPLDQISRPADQCTICGFGTVMRMPLMSQPRIQRVSHHWLPQGIRRRYFEHCASIGFVAAERSYVGHHGIAGPDHVQTCLKNRISVIRFAWFGDSAHTMTIQTLACWYGQQRLKSPCLAGTHDFSSHVGPLDSKNVRTGHIYFAQSILPWWNPENAQAASTGRPTVTTVP</sequence>